<accession>A0AAN9RL88</accession>
<reference evidence="8 9" key="1">
    <citation type="submission" date="2024-01" db="EMBL/GenBank/DDBJ databases">
        <title>The genomes of 5 underutilized Papilionoideae crops provide insights into root nodulation and disease resistanc.</title>
        <authorList>
            <person name="Jiang F."/>
        </authorList>
    </citation>
    <scope>NUCLEOTIDE SEQUENCE [LARGE SCALE GENOMIC DNA]</scope>
    <source>
        <strain evidence="8">JINMINGXINNONG_FW02</strain>
        <tissue evidence="8">Leaves</tissue>
    </source>
</reference>
<keyword evidence="4" id="KW-0804">Transcription</keyword>
<dbReference type="SUPFAM" id="SSF57959">
    <property type="entry name" value="Leucine zipper domain"/>
    <property type="match status" value="1"/>
</dbReference>
<dbReference type="PROSITE" id="PS50217">
    <property type="entry name" value="BZIP"/>
    <property type="match status" value="1"/>
</dbReference>
<proteinExistence type="predicted"/>
<dbReference type="Proteomes" id="UP001374584">
    <property type="component" value="Unassembled WGS sequence"/>
</dbReference>
<gene>
    <name evidence="8" type="ORF">VNO80_02192</name>
</gene>
<dbReference type="FunFam" id="1.20.5.170:FF:000020">
    <property type="entry name" value="BZIP transcription factor"/>
    <property type="match status" value="1"/>
</dbReference>
<dbReference type="GO" id="GO:0046982">
    <property type="term" value="F:protein heterodimerization activity"/>
    <property type="evidence" value="ECO:0007669"/>
    <property type="project" value="UniProtKB-ARBA"/>
</dbReference>
<evidence type="ECO:0000256" key="6">
    <source>
        <dbReference type="SAM" id="MobiDB-lite"/>
    </source>
</evidence>
<protein>
    <recommendedName>
        <fullName evidence="7">BZIP domain-containing protein</fullName>
    </recommendedName>
</protein>
<keyword evidence="3" id="KW-0238">DNA-binding</keyword>
<feature type="region of interest" description="Disordered" evidence="6">
    <location>
        <begin position="1"/>
        <end position="56"/>
    </location>
</feature>
<dbReference type="Gene3D" id="1.20.5.170">
    <property type="match status" value="1"/>
</dbReference>
<keyword evidence="2" id="KW-0805">Transcription regulation</keyword>
<dbReference type="EMBL" id="JAYMYR010000002">
    <property type="protein sequence ID" value="KAK7376776.1"/>
    <property type="molecule type" value="Genomic_DNA"/>
</dbReference>
<sequence length="156" mass="18198">MASSSGTSSISTKFIQSSGSEEDLQLLMEQKKKKRKQSNRDSARRSRMRKQKHMDDLTAQLQRLQKENNLVFTQLNITTQYYLKLQAQNSILLAQKTELTQSLHSLNHIINLINKTTPTNDNHHYYNNINNNFMNPMHMPYLNQPIVATADNMFLW</sequence>
<dbReference type="GO" id="GO:0045893">
    <property type="term" value="P:positive regulation of DNA-templated transcription"/>
    <property type="evidence" value="ECO:0007669"/>
    <property type="project" value="TreeGrafter"/>
</dbReference>
<evidence type="ECO:0000313" key="9">
    <source>
        <dbReference type="Proteomes" id="UP001374584"/>
    </source>
</evidence>
<dbReference type="SMART" id="SM00338">
    <property type="entry name" value="BRLZ"/>
    <property type="match status" value="1"/>
</dbReference>
<evidence type="ECO:0000259" key="7">
    <source>
        <dbReference type="PROSITE" id="PS50217"/>
    </source>
</evidence>
<dbReference type="Pfam" id="PF00170">
    <property type="entry name" value="bZIP_1"/>
    <property type="match status" value="1"/>
</dbReference>
<dbReference type="CDD" id="cd14702">
    <property type="entry name" value="bZIP_plant_GBF1"/>
    <property type="match status" value="1"/>
</dbReference>
<comment type="caution">
    <text evidence="8">The sequence shown here is derived from an EMBL/GenBank/DDBJ whole genome shotgun (WGS) entry which is preliminary data.</text>
</comment>
<evidence type="ECO:0000256" key="4">
    <source>
        <dbReference type="ARBA" id="ARBA00023163"/>
    </source>
</evidence>
<evidence type="ECO:0000256" key="2">
    <source>
        <dbReference type="ARBA" id="ARBA00023015"/>
    </source>
</evidence>
<feature type="domain" description="BZIP" evidence="7">
    <location>
        <begin position="29"/>
        <end position="92"/>
    </location>
</feature>
<organism evidence="8 9">
    <name type="scientific">Phaseolus coccineus</name>
    <name type="common">Scarlet runner bean</name>
    <name type="synonym">Phaseolus multiflorus</name>
    <dbReference type="NCBI Taxonomy" id="3886"/>
    <lineage>
        <taxon>Eukaryota</taxon>
        <taxon>Viridiplantae</taxon>
        <taxon>Streptophyta</taxon>
        <taxon>Embryophyta</taxon>
        <taxon>Tracheophyta</taxon>
        <taxon>Spermatophyta</taxon>
        <taxon>Magnoliopsida</taxon>
        <taxon>eudicotyledons</taxon>
        <taxon>Gunneridae</taxon>
        <taxon>Pentapetalae</taxon>
        <taxon>rosids</taxon>
        <taxon>fabids</taxon>
        <taxon>Fabales</taxon>
        <taxon>Fabaceae</taxon>
        <taxon>Papilionoideae</taxon>
        <taxon>50 kb inversion clade</taxon>
        <taxon>NPAAA clade</taxon>
        <taxon>indigoferoid/millettioid clade</taxon>
        <taxon>Phaseoleae</taxon>
        <taxon>Phaseolus</taxon>
    </lineage>
</organism>
<dbReference type="InterPro" id="IPR045314">
    <property type="entry name" value="bZIP_plant_GBF1"/>
</dbReference>
<dbReference type="InterPro" id="IPR046347">
    <property type="entry name" value="bZIP_sf"/>
</dbReference>
<dbReference type="GO" id="GO:0003700">
    <property type="term" value="F:DNA-binding transcription factor activity"/>
    <property type="evidence" value="ECO:0007669"/>
    <property type="project" value="InterPro"/>
</dbReference>
<evidence type="ECO:0000256" key="1">
    <source>
        <dbReference type="ARBA" id="ARBA00004123"/>
    </source>
</evidence>
<dbReference type="InterPro" id="IPR004827">
    <property type="entry name" value="bZIP"/>
</dbReference>
<name>A0AAN9RL88_PHACN</name>
<evidence type="ECO:0000256" key="3">
    <source>
        <dbReference type="ARBA" id="ARBA00023125"/>
    </source>
</evidence>
<evidence type="ECO:0000256" key="5">
    <source>
        <dbReference type="ARBA" id="ARBA00023242"/>
    </source>
</evidence>
<dbReference type="PANTHER" id="PTHR45764:SF38">
    <property type="entry name" value="BZIP TRANSCRIPTION FACTOR 44"/>
    <property type="match status" value="1"/>
</dbReference>
<comment type="subcellular location">
    <subcellularLocation>
        <location evidence="1">Nucleus</location>
    </subcellularLocation>
</comment>
<keyword evidence="5" id="KW-0539">Nucleus</keyword>
<dbReference type="PANTHER" id="PTHR45764">
    <property type="entry name" value="BZIP TRANSCRIPTION FACTOR 44"/>
    <property type="match status" value="1"/>
</dbReference>
<keyword evidence="9" id="KW-1185">Reference proteome</keyword>
<dbReference type="GO" id="GO:0000976">
    <property type="term" value="F:transcription cis-regulatory region binding"/>
    <property type="evidence" value="ECO:0007669"/>
    <property type="project" value="TreeGrafter"/>
</dbReference>
<dbReference type="GO" id="GO:0005634">
    <property type="term" value="C:nucleus"/>
    <property type="evidence" value="ECO:0007669"/>
    <property type="project" value="UniProtKB-SubCell"/>
</dbReference>
<feature type="compositionally biased region" description="Low complexity" evidence="6">
    <location>
        <begin position="1"/>
        <end position="12"/>
    </location>
</feature>
<dbReference type="PROSITE" id="PS00036">
    <property type="entry name" value="BZIP_BASIC"/>
    <property type="match status" value="1"/>
</dbReference>
<dbReference type="AlphaFoldDB" id="A0AAN9RL88"/>
<evidence type="ECO:0000313" key="8">
    <source>
        <dbReference type="EMBL" id="KAK7376776.1"/>
    </source>
</evidence>